<reference evidence="3" key="1">
    <citation type="submission" date="2025-08" db="UniProtKB">
        <authorList>
            <consortium name="Ensembl"/>
        </authorList>
    </citation>
    <scope>IDENTIFICATION</scope>
</reference>
<reference evidence="3" key="2">
    <citation type="submission" date="2025-09" db="UniProtKB">
        <authorList>
            <consortium name="Ensembl"/>
        </authorList>
    </citation>
    <scope>IDENTIFICATION</scope>
</reference>
<evidence type="ECO:0000313" key="3">
    <source>
        <dbReference type="Ensembl" id="ENSSPUP00000010455.1"/>
    </source>
</evidence>
<evidence type="ECO:0000256" key="1">
    <source>
        <dbReference type="SAM" id="Phobius"/>
    </source>
</evidence>
<name>A0A8D0L660_SPHPU</name>
<dbReference type="PROSITE" id="PS50835">
    <property type="entry name" value="IG_LIKE"/>
    <property type="match status" value="1"/>
</dbReference>
<dbReference type="SUPFAM" id="SSF48726">
    <property type="entry name" value="Immunoglobulin"/>
    <property type="match status" value="1"/>
</dbReference>
<accession>A0A8D0L660</accession>
<keyword evidence="4" id="KW-1185">Reference proteome</keyword>
<proteinExistence type="predicted"/>
<keyword evidence="1" id="KW-1133">Transmembrane helix</keyword>
<organism evidence="3 4">
    <name type="scientific">Sphenodon punctatus</name>
    <name type="common">Tuatara</name>
    <name type="synonym">Hatteria punctata</name>
    <dbReference type="NCBI Taxonomy" id="8508"/>
    <lineage>
        <taxon>Eukaryota</taxon>
        <taxon>Metazoa</taxon>
        <taxon>Chordata</taxon>
        <taxon>Craniata</taxon>
        <taxon>Vertebrata</taxon>
        <taxon>Euteleostomi</taxon>
        <taxon>Lepidosauria</taxon>
        <taxon>Sphenodontia</taxon>
        <taxon>Sphenodontidae</taxon>
        <taxon>Sphenodon</taxon>
    </lineage>
</organism>
<dbReference type="InterPro" id="IPR007110">
    <property type="entry name" value="Ig-like_dom"/>
</dbReference>
<protein>
    <recommendedName>
        <fullName evidence="2">Ig-like domain-containing protein</fullName>
    </recommendedName>
</protein>
<dbReference type="AlphaFoldDB" id="A0A8D0L660"/>
<evidence type="ECO:0000313" key="4">
    <source>
        <dbReference type="Proteomes" id="UP000694392"/>
    </source>
</evidence>
<sequence length="155" mass="16938">MVRVFTSESRRNVSAGACEVFLTCAAATGTNMTYTWNRTTGGETLSDAKHLLLVAGQVLWTEVDPTDEQVSYTCTVANPVSRDFTTVTPWEHCRREAGAEDAAYDYRNILLIVLPLALLLVAGVALWIGLSKTRSAGTRKMNSLRDLTESDPVPV</sequence>
<evidence type="ECO:0000259" key="2">
    <source>
        <dbReference type="PROSITE" id="PS50835"/>
    </source>
</evidence>
<dbReference type="InterPro" id="IPR036179">
    <property type="entry name" value="Ig-like_dom_sf"/>
</dbReference>
<keyword evidence="1" id="KW-0812">Transmembrane</keyword>
<keyword evidence="1" id="KW-0472">Membrane</keyword>
<dbReference type="Ensembl" id="ENSSPUT00000011152.1">
    <property type="protein sequence ID" value="ENSSPUP00000010455.1"/>
    <property type="gene ID" value="ENSSPUG00000008076.1"/>
</dbReference>
<dbReference type="Gene3D" id="2.60.40.10">
    <property type="entry name" value="Immunoglobulins"/>
    <property type="match status" value="1"/>
</dbReference>
<dbReference type="InterPro" id="IPR013783">
    <property type="entry name" value="Ig-like_fold"/>
</dbReference>
<feature type="domain" description="Ig-like" evidence="2">
    <location>
        <begin position="1"/>
        <end position="85"/>
    </location>
</feature>
<feature type="transmembrane region" description="Helical" evidence="1">
    <location>
        <begin position="109"/>
        <end position="130"/>
    </location>
</feature>
<dbReference type="Proteomes" id="UP000694392">
    <property type="component" value="Unplaced"/>
</dbReference>